<feature type="transmembrane region" description="Helical" evidence="1">
    <location>
        <begin position="56"/>
        <end position="76"/>
    </location>
</feature>
<organism evidence="2 3">
    <name type="scientific">Pseudoalteromonas phenolica</name>
    <dbReference type="NCBI Taxonomy" id="161398"/>
    <lineage>
        <taxon>Bacteria</taxon>
        <taxon>Pseudomonadati</taxon>
        <taxon>Pseudomonadota</taxon>
        <taxon>Gammaproteobacteria</taxon>
        <taxon>Alteromonadales</taxon>
        <taxon>Pseudoalteromonadaceae</taxon>
        <taxon>Pseudoalteromonas</taxon>
    </lineage>
</organism>
<dbReference type="EMBL" id="CP013187">
    <property type="protein sequence ID" value="ALO40948.1"/>
    <property type="molecule type" value="Genomic_DNA"/>
</dbReference>
<dbReference type="KEGG" id="pphe:PP2015_423"/>
<evidence type="ECO:0000313" key="3">
    <source>
        <dbReference type="Proteomes" id="UP000061457"/>
    </source>
</evidence>
<evidence type="ECO:0000256" key="1">
    <source>
        <dbReference type="SAM" id="Phobius"/>
    </source>
</evidence>
<dbReference type="AlphaFoldDB" id="A0A0S2JYK4"/>
<name>A0A0S2JYK4_9GAMM</name>
<sequence length="82" mass="9843">MRVKPSNEIGYTRSLVQDMRQIISKRSHEYFLEAVKRDDLEYFTRKMSRLDRLYNIVYIMMAVKNKGFIGLLKLLIGRVTKR</sequence>
<evidence type="ECO:0000313" key="2">
    <source>
        <dbReference type="EMBL" id="ALO40948.1"/>
    </source>
</evidence>
<reference evidence="2 3" key="1">
    <citation type="submission" date="2015-11" db="EMBL/GenBank/DDBJ databases">
        <authorList>
            <person name="Zhang Y."/>
            <person name="Guo Z."/>
        </authorList>
    </citation>
    <scope>NUCLEOTIDE SEQUENCE [LARGE SCALE GENOMIC DNA]</scope>
    <source>
        <strain evidence="2 3">KCTC 12086</strain>
    </source>
</reference>
<gene>
    <name evidence="2" type="ORF">PP2015_423</name>
</gene>
<accession>A0A0S2JYK4</accession>
<keyword evidence="3" id="KW-1185">Reference proteome</keyword>
<protein>
    <submittedName>
        <fullName evidence="2">Uncharacterized protein</fullName>
    </submittedName>
</protein>
<keyword evidence="1" id="KW-0812">Transmembrane</keyword>
<keyword evidence="1" id="KW-0472">Membrane</keyword>
<dbReference type="PATRIC" id="fig|161398.10.peg.433"/>
<proteinExistence type="predicted"/>
<keyword evidence="1" id="KW-1133">Transmembrane helix</keyword>
<dbReference type="Proteomes" id="UP000061457">
    <property type="component" value="Chromosome I"/>
</dbReference>
<dbReference type="STRING" id="161398.PP2015_423"/>